<evidence type="ECO:0000313" key="2">
    <source>
        <dbReference type="EMBL" id="PPV06215.1"/>
    </source>
</evidence>
<reference evidence="2 3" key="1">
    <citation type="submission" date="2016-08" db="EMBL/GenBank/DDBJ databases">
        <title>Evolution of the type three secretion system and type three effector repertoires in Xanthomonas.</title>
        <authorList>
            <person name="Merda D."/>
            <person name="Briand M."/>
            <person name="Bosis E."/>
            <person name="Rousseau C."/>
            <person name="Portier P."/>
            <person name="Jacques M.-A."/>
            <person name="Fischer-Le Saux M."/>
        </authorList>
    </citation>
    <scope>NUCLEOTIDE SEQUENCE [LARGE SCALE GENOMIC DNA]</scope>
    <source>
        <strain evidence="2 3">CFBP1976</strain>
    </source>
</reference>
<evidence type="ECO:0000256" key="1">
    <source>
        <dbReference type="SAM" id="MobiDB-lite"/>
    </source>
</evidence>
<keyword evidence="3" id="KW-1185">Reference proteome</keyword>
<name>A0ABX5BP34_9XANT</name>
<proteinExistence type="predicted"/>
<accession>A0ABX5BP34</accession>
<gene>
    <name evidence="2" type="ORF">XbrCFBP1976_13545</name>
</gene>
<dbReference type="EMBL" id="MDCE01000018">
    <property type="protein sequence ID" value="PPV06215.1"/>
    <property type="molecule type" value="Genomic_DNA"/>
</dbReference>
<evidence type="ECO:0000313" key="3">
    <source>
        <dbReference type="Proteomes" id="UP000239710"/>
    </source>
</evidence>
<organism evidence="2 3">
    <name type="scientific">Xanthomonas bromi</name>
    <dbReference type="NCBI Taxonomy" id="56449"/>
    <lineage>
        <taxon>Bacteria</taxon>
        <taxon>Pseudomonadati</taxon>
        <taxon>Pseudomonadota</taxon>
        <taxon>Gammaproteobacteria</taxon>
        <taxon>Lysobacterales</taxon>
        <taxon>Lysobacteraceae</taxon>
        <taxon>Xanthomonas</taxon>
    </lineage>
</organism>
<protein>
    <submittedName>
        <fullName evidence="2">Uncharacterized protein</fullName>
    </submittedName>
</protein>
<feature type="region of interest" description="Disordered" evidence="1">
    <location>
        <begin position="1"/>
        <end position="23"/>
    </location>
</feature>
<sequence>MTASEPPRMSALTRQVHTRRWTPTVDGRKRCELKLSLRAKALGGLRKLRTGGRRGRHKSFHSNQLLASAAPKSLSSKVFCSVSRVRAAAHSRNA</sequence>
<dbReference type="Proteomes" id="UP000239710">
    <property type="component" value="Unassembled WGS sequence"/>
</dbReference>
<comment type="caution">
    <text evidence="2">The sequence shown here is derived from an EMBL/GenBank/DDBJ whole genome shotgun (WGS) entry which is preliminary data.</text>
</comment>